<evidence type="ECO:0000256" key="7">
    <source>
        <dbReference type="ARBA" id="ARBA00023136"/>
    </source>
</evidence>
<proteinExistence type="inferred from homology"/>
<dbReference type="InterPro" id="IPR012910">
    <property type="entry name" value="Plug_dom"/>
</dbReference>
<dbReference type="Pfam" id="PF07715">
    <property type="entry name" value="Plug"/>
    <property type="match status" value="1"/>
</dbReference>
<evidence type="ECO:0000256" key="6">
    <source>
        <dbReference type="ARBA" id="ARBA00023077"/>
    </source>
</evidence>
<name>A0A192D4B2_9SPHN</name>
<evidence type="ECO:0000256" key="3">
    <source>
        <dbReference type="ARBA" id="ARBA00022448"/>
    </source>
</evidence>
<keyword evidence="9 10" id="KW-0998">Cell outer membrane</keyword>
<dbReference type="GO" id="GO:0038023">
    <property type="term" value="F:signaling receptor activity"/>
    <property type="evidence" value="ECO:0007669"/>
    <property type="project" value="InterPro"/>
</dbReference>
<sequence length="729" mass="78242">MNFSRASLLASLLGASAIASAPSARAQTASDLAMRDGAATGGAADAGTASNEILITGVRQAYRGDFALREIPQAIAAIEDTAIAQNNFLRLADALDLNASVSRQNSLGGLFDSFAVRGFTGDENIPTGYLVNGFNGGRGFGGPRDVAGIERIEVLKGPAAAVLGRGEPGGTVNLVTKQAELGRSFGSAAVQYGSFGRFRAEADLNLALADGLTARLIGYGESGDTFRDFVDQRRWGFLPSVGLAMGDRTRLTYDFEYSRVETPFDRGVVVLNGDFDTVPFTRFLGEPGDGDHMARATGHQLRVQHDLGNDWSVLVGASLRDTLLTGFSSDAELVPSRQQLFRDGRSLSRQRRSRRYDSQQWVVRAELSGAFETGALRHRVLIGADHDQFDNDQQFGRFRPPPLSANPSEQAGNIIDILDPVYGRFPLPTPGPQNDRLDVQRSSGFFVQDQISLTDRLQVRIGGRYDDVSLRTLNRLTGIDSRRSAGRFSPQAGIVYEISAPLTLYAAYGEGFRANIGTDVNGAIFDPETSTSTEVGVKVSALGGRLNGTLAVFQLNKDNVLASDTGNPGFSVAIGKARSRGVEFDLAGQLPGDVDVLVSYAYLDAEARSTLLEPNFNFQIRPGDPLINIPDHSFNAQASKRFAVAGADAMLGAGIRYVGERSGETGTAFTLPAHTLVRLFGEFEPVTGITVFAAVQNLFDARWYANSYAPLWVQPGAPRTASIGLRGQF</sequence>
<evidence type="ECO:0000256" key="5">
    <source>
        <dbReference type="ARBA" id="ARBA00022692"/>
    </source>
</evidence>
<reference evidence="15 16" key="1">
    <citation type="submission" date="2016-05" db="EMBL/GenBank/DDBJ databases">
        <title>Compelete Genome Sequence of Bacteriochlorophyll-Synthesizing Bacterium Porphyrobacter neustonensis DSM 9434.</title>
        <authorList>
            <person name="Shi X.-L."/>
            <person name="Wu Y.-H."/>
            <person name="Cheng H."/>
            <person name="Xu L."/>
            <person name="Zhang X.-Q."/>
            <person name="Wang C.-S."/>
            <person name="Xu X.-W."/>
        </authorList>
    </citation>
    <scope>NUCLEOTIDE SEQUENCE [LARGE SCALE GENOMIC DNA]</scope>
    <source>
        <strain evidence="15 16">DSM 9434</strain>
    </source>
</reference>
<dbReference type="NCBIfam" id="TIGR01783">
    <property type="entry name" value="TonB-siderophor"/>
    <property type="match status" value="1"/>
</dbReference>
<feature type="domain" description="TonB-dependent receptor-like beta-barrel" evidence="13">
    <location>
        <begin position="243"/>
        <end position="698"/>
    </location>
</feature>
<evidence type="ECO:0000256" key="11">
    <source>
        <dbReference type="RuleBase" id="RU003357"/>
    </source>
</evidence>
<keyword evidence="4 10" id="KW-1134">Transmembrane beta strand</keyword>
<dbReference type="EMBL" id="CP016033">
    <property type="protein sequence ID" value="ANK12727.1"/>
    <property type="molecule type" value="Genomic_DNA"/>
</dbReference>
<dbReference type="InterPro" id="IPR000531">
    <property type="entry name" value="Beta-barrel_TonB"/>
</dbReference>
<keyword evidence="8" id="KW-0675">Receptor</keyword>
<dbReference type="KEGG" id="pns:A9D12_06965"/>
<dbReference type="PANTHER" id="PTHR32552:SF90">
    <property type="entry name" value="METAL-PSEUDOPALINE RECEPTOR CNTO"/>
    <property type="match status" value="1"/>
</dbReference>
<dbReference type="InterPro" id="IPR037066">
    <property type="entry name" value="Plug_dom_sf"/>
</dbReference>
<accession>A0A192D4B2</accession>
<evidence type="ECO:0000256" key="12">
    <source>
        <dbReference type="SAM" id="SignalP"/>
    </source>
</evidence>
<feature type="chain" id="PRO_5008251759" evidence="12">
    <location>
        <begin position="27"/>
        <end position="729"/>
    </location>
</feature>
<dbReference type="InterPro" id="IPR010105">
    <property type="entry name" value="TonB_sidphr_rcpt"/>
</dbReference>
<feature type="signal peptide" evidence="12">
    <location>
        <begin position="1"/>
        <end position="26"/>
    </location>
</feature>
<comment type="similarity">
    <text evidence="2 10 11">Belongs to the TonB-dependent receptor family.</text>
</comment>
<comment type="subcellular location">
    <subcellularLocation>
        <location evidence="1 10">Cell outer membrane</location>
        <topology evidence="1 10">Multi-pass membrane protein</topology>
    </subcellularLocation>
</comment>
<keyword evidence="12" id="KW-0732">Signal</keyword>
<dbReference type="Gene3D" id="2.170.130.10">
    <property type="entry name" value="TonB-dependent receptor, plug domain"/>
    <property type="match status" value="1"/>
</dbReference>
<dbReference type="GO" id="GO:0015344">
    <property type="term" value="F:siderophore uptake transmembrane transporter activity"/>
    <property type="evidence" value="ECO:0007669"/>
    <property type="project" value="TreeGrafter"/>
</dbReference>
<dbReference type="GO" id="GO:0015891">
    <property type="term" value="P:siderophore transport"/>
    <property type="evidence" value="ECO:0007669"/>
    <property type="project" value="InterPro"/>
</dbReference>
<dbReference type="SUPFAM" id="SSF56935">
    <property type="entry name" value="Porins"/>
    <property type="match status" value="1"/>
</dbReference>
<evidence type="ECO:0000259" key="13">
    <source>
        <dbReference type="Pfam" id="PF00593"/>
    </source>
</evidence>
<keyword evidence="5 10" id="KW-0812">Transmembrane</keyword>
<evidence type="ECO:0000259" key="14">
    <source>
        <dbReference type="Pfam" id="PF07715"/>
    </source>
</evidence>
<evidence type="ECO:0000256" key="8">
    <source>
        <dbReference type="ARBA" id="ARBA00023170"/>
    </source>
</evidence>
<organism evidence="15 16">
    <name type="scientific">Erythrobacter neustonensis</name>
    <dbReference type="NCBI Taxonomy" id="1112"/>
    <lineage>
        <taxon>Bacteria</taxon>
        <taxon>Pseudomonadati</taxon>
        <taxon>Pseudomonadota</taxon>
        <taxon>Alphaproteobacteria</taxon>
        <taxon>Sphingomonadales</taxon>
        <taxon>Erythrobacteraceae</taxon>
        <taxon>Erythrobacter/Porphyrobacter group</taxon>
        <taxon>Erythrobacter</taxon>
    </lineage>
</organism>
<evidence type="ECO:0000313" key="16">
    <source>
        <dbReference type="Proteomes" id="UP000078263"/>
    </source>
</evidence>
<dbReference type="AlphaFoldDB" id="A0A192D4B2"/>
<evidence type="ECO:0000256" key="4">
    <source>
        <dbReference type="ARBA" id="ARBA00022452"/>
    </source>
</evidence>
<keyword evidence="7 10" id="KW-0472">Membrane</keyword>
<dbReference type="Proteomes" id="UP000078263">
    <property type="component" value="Chromosome"/>
</dbReference>
<dbReference type="OrthoDB" id="9760333at2"/>
<dbReference type="STRING" id="1112.A9D12_06965"/>
<dbReference type="PANTHER" id="PTHR32552">
    <property type="entry name" value="FERRICHROME IRON RECEPTOR-RELATED"/>
    <property type="match status" value="1"/>
</dbReference>
<gene>
    <name evidence="15" type="ORF">A9D12_06965</name>
</gene>
<dbReference type="GO" id="GO:0009279">
    <property type="term" value="C:cell outer membrane"/>
    <property type="evidence" value="ECO:0007669"/>
    <property type="project" value="UniProtKB-SubCell"/>
</dbReference>
<evidence type="ECO:0000256" key="9">
    <source>
        <dbReference type="ARBA" id="ARBA00023237"/>
    </source>
</evidence>
<dbReference type="InterPro" id="IPR036942">
    <property type="entry name" value="Beta-barrel_TonB_sf"/>
</dbReference>
<dbReference type="Gene3D" id="2.40.170.20">
    <property type="entry name" value="TonB-dependent receptor, beta-barrel domain"/>
    <property type="match status" value="1"/>
</dbReference>
<evidence type="ECO:0000256" key="2">
    <source>
        <dbReference type="ARBA" id="ARBA00009810"/>
    </source>
</evidence>
<evidence type="ECO:0000256" key="1">
    <source>
        <dbReference type="ARBA" id="ARBA00004571"/>
    </source>
</evidence>
<keyword evidence="3 10" id="KW-0813">Transport</keyword>
<dbReference type="CDD" id="cd01347">
    <property type="entry name" value="ligand_gated_channel"/>
    <property type="match status" value="1"/>
</dbReference>
<keyword evidence="16" id="KW-1185">Reference proteome</keyword>
<feature type="domain" description="TonB-dependent receptor plug" evidence="14">
    <location>
        <begin position="68"/>
        <end position="171"/>
    </location>
</feature>
<dbReference type="PROSITE" id="PS52016">
    <property type="entry name" value="TONB_DEPENDENT_REC_3"/>
    <property type="match status" value="1"/>
</dbReference>
<protein>
    <submittedName>
        <fullName evidence="15">Ligand-gated channel</fullName>
    </submittedName>
</protein>
<keyword evidence="6 11" id="KW-0798">TonB box</keyword>
<dbReference type="Pfam" id="PF00593">
    <property type="entry name" value="TonB_dep_Rec_b-barrel"/>
    <property type="match status" value="1"/>
</dbReference>
<evidence type="ECO:0000256" key="10">
    <source>
        <dbReference type="PROSITE-ProRule" id="PRU01360"/>
    </source>
</evidence>
<dbReference type="InterPro" id="IPR039426">
    <property type="entry name" value="TonB-dep_rcpt-like"/>
</dbReference>
<evidence type="ECO:0000313" key="15">
    <source>
        <dbReference type="EMBL" id="ANK12727.1"/>
    </source>
</evidence>